<dbReference type="Proteomes" id="UP000479190">
    <property type="component" value="Unassembled WGS sequence"/>
</dbReference>
<reference evidence="1 2" key="1">
    <citation type="submission" date="2020-02" db="EMBL/GenBank/DDBJ databases">
        <authorList>
            <person name="Ferguson B K."/>
        </authorList>
    </citation>
    <scope>NUCLEOTIDE SEQUENCE [LARGE SCALE GENOMIC DNA]</scope>
</reference>
<name>A0A6H5JBY7_9HYME</name>
<gene>
    <name evidence="1" type="ORF">TBRA_LOCUS16769</name>
</gene>
<accession>A0A6H5JBY7</accession>
<organism evidence="1 2">
    <name type="scientific">Trichogramma brassicae</name>
    <dbReference type="NCBI Taxonomy" id="86971"/>
    <lineage>
        <taxon>Eukaryota</taxon>
        <taxon>Metazoa</taxon>
        <taxon>Ecdysozoa</taxon>
        <taxon>Arthropoda</taxon>
        <taxon>Hexapoda</taxon>
        <taxon>Insecta</taxon>
        <taxon>Pterygota</taxon>
        <taxon>Neoptera</taxon>
        <taxon>Endopterygota</taxon>
        <taxon>Hymenoptera</taxon>
        <taxon>Apocrita</taxon>
        <taxon>Proctotrupomorpha</taxon>
        <taxon>Chalcidoidea</taxon>
        <taxon>Trichogrammatidae</taxon>
        <taxon>Trichogramma</taxon>
    </lineage>
</organism>
<evidence type="ECO:0000313" key="2">
    <source>
        <dbReference type="Proteomes" id="UP000479190"/>
    </source>
</evidence>
<keyword evidence="2" id="KW-1185">Reference proteome</keyword>
<sequence length="109" mass="12118">MTQSRERSRACGVPCGYERLPIPCVGSLLDERVEARRSCTVSPRCWRRSEGGKMLEGASRRRHNQCGLVLHFPATPSMCTCCVRGPAGLAPHTQSIFYSMYACHSVRSD</sequence>
<dbReference type="EMBL" id="CADCXV010001552">
    <property type="protein sequence ID" value="CAB0045233.1"/>
    <property type="molecule type" value="Genomic_DNA"/>
</dbReference>
<dbReference type="AlphaFoldDB" id="A0A6H5JBY7"/>
<proteinExistence type="predicted"/>
<protein>
    <submittedName>
        <fullName evidence="1">Uncharacterized protein</fullName>
    </submittedName>
</protein>
<evidence type="ECO:0000313" key="1">
    <source>
        <dbReference type="EMBL" id="CAB0045233.1"/>
    </source>
</evidence>